<comment type="domain">
    <text evidence="7">The DHHC domain is required for palmitoyltransferase activity.</text>
</comment>
<feature type="transmembrane region" description="Helical" evidence="7">
    <location>
        <begin position="45"/>
        <end position="64"/>
    </location>
</feature>
<accession>A0A7S4V6W9</accession>
<dbReference type="GO" id="GO:0005783">
    <property type="term" value="C:endoplasmic reticulum"/>
    <property type="evidence" value="ECO:0007669"/>
    <property type="project" value="TreeGrafter"/>
</dbReference>
<evidence type="ECO:0000256" key="4">
    <source>
        <dbReference type="ARBA" id="ARBA00022989"/>
    </source>
</evidence>
<dbReference type="EMBL" id="HBNS01021512">
    <property type="protein sequence ID" value="CAE4611346.1"/>
    <property type="molecule type" value="Transcribed_RNA"/>
</dbReference>
<feature type="domain" description="Palmitoyltransferase DHHC" evidence="8">
    <location>
        <begin position="99"/>
        <end position="238"/>
    </location>
</feature>
<comment type="similarity">
    <text evidence="7">Belongs to the DHHC palmitoyltransferase family.</text>
</comment>
<comment type="catalytic activity">
    <reaction evidence="7">
        <text>L-cysteinyl-[protein] + hexadecanoyl-CoA = S-hexadecanoyl-L-cysteinyl-[protein] + CoA</text>
        <dbReference type="Rhea" id="RHEA:36683"/>
        <dbReference type="Rhea" id="RHEA-COMP:10131"/>
        <dbReference type="Rhea" id="RHEA-COMP:11032"/>
        <dbReference type="ChEBI" id="CHEBI:29950"/>
        <dbReference type="ChEBI" id="CHEBI:57287"/>
        <dbReference type="ChEBI" id="CHEBI:57379"/>
        <dbReference type="ChEBI" id="CHEBI:74151"/>
        <dbReference type="EC" id="2.3.1.225"/>
    </reaction>
</comment>
<dbReference type="PANTHER" id="PTHR22883">
    <property type="entry name" value="ZINC FINGER DHHC DOMAIN CONTAINING PROTEIN"/>
    <property type="match status" value="1"/>
</dbReference>
<name>A0A7S4V6W9_9STRA</name>
<dbReference type="InterPro" id="IPR001594">
    <property type="entry name" value="Palmitoyltrfase_DHHC"/>
</dbReference>
<dbReference type="GO" id="GO:0016020">
    <property type="term" value="C:membrane"/>
    <property type="evidence" value="ECO:0007669"/>
    <property type="project" value="UniProtKB-SubCell"/>
</dbReference>
<feature type="transmembrane region" description="Helical" evidence="7">
    <location>
        <begin position="20"/>
        <end position="39"/>
    </location>
</feature>
<dbReference type="PANTHER" id="PTHR22883:SF203">
    <property type="entry name" value="PALMITOYLTRANSFERASE"/>
    <property type="match status" value="1"/>
</dbReference>
<protein>
    <recommendedName>
        <fullName evidence="7">Palmitoyltransferase</fullName>
        <ecNumber evidence="7">2.3.1.225</ecNumber>
    </recommendedName>
</protein>
<keyword evidence="6 7" id="KW-0012">Acyltransferase</keyword>
<dbReference type="GO" id="GO:0019706">
    <property type="term" value="F:protein-cysteine S-palmitoyltransferase activity"/>
    <property type="evidence" value="ECO:0007669"/>
    <property type="project" value="UniProtKB-EC"/>
</dbReference>
<evidence type="ECO:0000313" key="9">
    <source>
        <dbReference type="EMBL" id="CAE4611346.1"/>
    </source>
</evidence>
<comment type="subcellular location">
    <subcellularLocation>
        <location evidence="1">Membrane</location>
        <topology evidence="1">Multi-pass membrane protein</topology>
    </subcellularLocation>
</comment>
<dbReference type="EC" id="2.3.1.225" evidence="7"/>
<evidence type="ECO:0000256" key="6">
    <source>
        <dbReference type="ARBA" id="ARBA00023315"/>
    </source>
</evidence>
<feature type="transmembrane region" description="Helical" evidence="7">
    <location>
        <begin position="150"/>
        <end position="175"/>
    </location>
</feature>
<evidence type="ECO:0000256" key="5">
    <source>
        <dbReference type="ARBA" id="ARBA00023136"/>
    </source>
</evidence>
<proteinExistence type="inferred from homology"/>
<keyword evidence="3 7" id="KW-0812">Transmembrane</keyword>
<organism evidence="9">
    <name type="scientific">Ditylum brightwellii</name>
    <dbReference type="NCBI Taxonomy" id="49249"/>
    <lineage>
        <taxon>Eukaryota</taxon>
        <taxon>Sar</taxon>
        <taxon>Stramenopiles</taxon>
        <taxon>Ochrophyta</taxon>
        <taxon>Bacillariophyta</taxon>
        <taxon>Mediophyceae</taxon>
        <taxon>Lithodesmiophycidae</taxon>
        <taxon>Lithodesmiales</taxon>
        <taxon>Lithodesmiaceae</taxon>
        <taxon>Ditylum</taxon>
    </lineage>
</organism>
<evidence type="ECO:0000259" key="8">
    <source>
        <dbReference type="Pfam" id="PF01529"/>
    </source>
</evidence>
<dbReference type="GO" id="GO:0005794">
    <property type="term" value="C:Golgi apparatus"/>
    <property type="evidence" value="ECO:0007669"/>
    <property type="project" value="TreeGrafter"/>
</dbReference>
<dbReference type="PROSITE" id="PS50216">
    <property type="entry name" value="DHHC"/>
    <property type="match status" value="1"/>
</dbReference>
<evidence type="ECO:0000256" key="1">
    <source>
        <dbReference type="ARBA" id="ARBA00004141"/>
    </source>
</evidence>
<dbReference type="Pfam" id="PF01529">
    <property type="entry name" value="DHHC"/>
    <property type="match status" value="1"/>
</dbReference>
<evidence type="ECO:0000256" key="3">
    <source>
        <dbReference type="ARBA" id="ARBA00022692"/>
    </source>
</evidence>
<evidence type="ECO:0000256" key="2">
    <source>
        <dbReference type="ARBA" id="ARBA00022679"/>
    </source>
</evidence>
<evidence type="ECO:0000256" key="7">
    <source>
        <dbReference type="RuleBase" id="RU079119"/>
    </source>
</evidence>
<reference evidence="9" key="1">
    <citation type="submission" date="2021-01" db="EMBL/GenBank/DDBJ databases">
        <authorList>
            <person name="Corre E."/>
            <person name="Pelletier E."/>
            <person name="Niang G."/>
            <person name="Scheremetjew M."/>
            <person name="Finn R."/>
            <person name="Kale V."/>
            <person name="Holt S."/>
            <person name="Cochrane G."/>
            <person name="Meng A."/>
            <person name="Brown T."/>
            <person name="Cohen L."/>
        </authorList>
    </citation>
    <scope>NUCLEOTIDE SEQUENCE</scope>
    <source>
        <strain evidence="9">GSO104</strain>
    </source>
</reference>
<gene>
    <name evidence="9" type="ORF">DBRI00130_LOCUS17049</name>
</gene>
<dbReference type="GO" id="GO:0006612">
    <property type="term" value="P:protein targeting to membrane"/>
    <property type="evidence" value="ECO:0007669"/>
    <property type="project" value="TreeGrafter"/>
</dbReference>
<keyword evidence="2 7" id="KW-0808">Transferase</keyword>
<dbReference type="AlphaFoldDB" id="A0A7S4V6W9"/>
<dbReference type="InterPro" id="IPR039859">
    <property type="entry name" value="PFA4/ZDH16/20/ERF2-like"/>
</dbReference>
<keyword evidence="5 7" id="KW-0472">Membrane</keyword>
<sequence length="337" mass="37693">MSSEKVHVRSHGCMKPYNWMQVGTWILLPLLLLQFFFFASPLLPLAASIPCSIVVFFFGALTAYKAIKTTITDPADSHSQKKTQGANFTDEEKAESGEEVKYCFACETNVNTNAVHCRTCRRCIEGYDHHCPWLNNCVGGENYQLFFETLVSLSLFLFSQSAVLIGIIAAFYAGWDDGQTSSTEKRAKDWFGANQPHVVIGFNIGFLTIDLIAALLILQLLFLHISLRRKGLTTYQYLIKLREIKRIEAMHQKEINDRRAHYIKKANEEGNSWEKMKLVVGGWRGCGCIDPITNGSVDDTSSPDGSMPDASINRDVIGSSSLDSWNYMLLQGSAVHG</sequence>
<feature type="transmembrane region" description="Helical" evidence="7">
    <location>
        <begin position="198"/>
        <end position="223"/>
    </location>
</feature>
<keyword evidence="4 7" id="KW-1133">Transmembrane helix</keyword>